<keyword evidence="2" id="KW-1185">Reference proteome</keyword>
<evidence type="ECO:0000313" key="1">
    <source>
        <dbReference type="EMBL" id="MBB5035051.1"/>
    </source>
</evidence>
<comment type="caution">
    <text evidence="1">The sequence shown here is derived from an EMBL/GenBank/DDBJ whole genome shotgun (WGS) entry which is preliminary data.</text>
</comment>
<dbReference type="AlphaFoldDB" id="A0A7W7YF38"/>
<organism evidence="1 2">
    <name type="scientific">Prosthecobacter vanneervenii</name>
    <dbReference type="NCBI Taxonomy" id="48466"/>
    <lineage>
        <taxon>Bacteria</taxon>
        <taxon>Pseudomonadati</taxon>
        <taxon>Verrucomicrobiota</taxon>
        <taxon>Verrucomicrobiia</taxon>
        <taxon>Verrucomicrobiales</taxon>
        <taxon>Verrucomicrobiaceae</taxon>
        <taxon>Prosthecobacter</taxon>
    </lineage>
</organism>
<accession>A0A7W7YF38</accession>
<sequence length="64" mass="7144">MPVLEAIENDIRQLPRDAALELQDWLADYLDDQEELSADFLASIERGKSDLEANLSRVVSPGNS</sequence>
<protein>
    <submittedName>
        <fullName evidence="1">Uncharacterized protein</fullName>
    </submittedName>
</protein>
<dbReference type="Proteomes" id="UP000590740">
    <property type="component" value="Unassembled WGS sequence"/>
</dbReference>
<reference evidence="1 2" key="1">
    <citation type="submission" date="2020-08" db="EMBL/GenBank/DDBJ databases">
        <title>Genomic Encyclopedia of Type Strains, Phase IV (KMG-IV): sequencing the most valuable type-strain genomes for metagenomic binning, comparative biology and taxonomic classification.</title>
        <authorList>
            <person name="Goeker M."/>
        </authorList>
    </citation>
    <scope>NUCLEOTIDE SEQUENCE [LARGE SCALE GENOMIC DNA]</scope>
    <source>
        <strain evidence="1 2">DSM 12252</strain>
    </source>
</reference>
<name>A0A7W7YF38_9BACT</name>
<evidence type="ECO:0000313" key="2">
    <source>
        <dbReference type="Proteomes" id="UP000590740"/>
    </source>
</evidence>
<dbReference type="RefSeq" id="WP_184343456.1">
    <property type="nucleotide sequence ID" value="NZ_JACHIG010000013.1"/>
</dbReference>
<gene>
    <name evidence="1" type="ORF">HNQ65_004659</name>
</gene>
<proteinExistence type="predicted"/>
<dbReference type="EMBL" id="JACHIG010000013">
    <property type="protein sequence ID" value="MBB5035051.1"/>
    <property type="molecule type" value="Genomic_DNA"/>
</dbReference>